<name>A0A8T2KPE4_ASTMX</name>
<comment type="caution">
    <text evidence="2">The sequence shown here is derived from an EMBL/GenBank/DDBJ whole genome shotgun (WGS) entry which is preliminary data.</text>
</comment>
<gene>
    <name evidence="2" type="ORF">AMEX_G26201</name>
</gene>
<reference evidence="2 3" key="1">
    <citation type="submission" date="2021-07" db="EMBL/GenBank/DDBJ databases">
        <authorList>
            <person name="Imarazene B."/>
            <person name="Zahm M."/>
            <person name="Klopp C."/>
            <person name="Cabau C."/>
            <person name="Beille S."/>
            <person name="Jouanno E."/>
            <person name="Castinel A."/>
            <person name="Lluch J."/>
            <person name="Gil L."/>
            <person name="Kuchtly C."/>
            <person name="Lopez Roques C."/>
            <person name="Donnadieu C."/>
            <person name="Parrinello H."/>
            <person name="Journot L."/>
            <person name="Du K."/>
            <person name="Schartl M."/>
            <person name="Retaux S."/>
            <person name="Guiguen Y."/>
        </authorList>
    </citation>
    <scope>NUCLEOTIDE SEQUENCE [LARGE SCALE GENOMIC DNA]</scope>
    <source>
        <strain evidence="2">Pach_M1</strain>
        <tissue evidence="2">Testis</tissue>
    </source>
</reference>
<sequence>MSSVWSKRRRICKLVQEAERDIAQHFEYTQMPSSASPLDQNANHSLSGETKKEHPSPVSPLSHGSVCSGSLEYHVCRDSNSVSSPGSDSSDSDCCDNESNESMLLHQLKDWATTFSISLVGLTALLNLLRMYHPHLPRDGRTLLGTQSHVATRKVGNGEYYHFGLEQGIHQKLKSLKIQSSLQGLKLQFNIDGLPLFRSSRTQLWPILCLADCDYSKSPFLVGLYCGVTKPASVFDYLADFVKDLTNVLEHGIDYNGKQLEVSVSAVVCDAPARAFVKNIKSHNGYSGCDKCMQVGKWHNKMTYPETNARPRTDSNFCAMADEEHHLEGKLGPLTGIVKMVSQFPLDYMHLCCLGVMRKLLLFWLKGKKLATRLPSKTVGLVSKNLLNQRPYTPSEFSRKPRELTEIDRWKATELRQFMIYTGPVVLKNCMPQEVYDNFMLFSVAMFLLLTPDISEEKLCFAGNILVCFVRHFGELYGKEEIVFNVHQLVHLADEYRRFGALDNVSAFPFENCLGRIKKLVRKPHQPLQQVVKRLSEMPTALKHHNGPLPPQFGTADQFNKITWNECTISTEPGDNCIEVGHEIAVVKNIVRAEDVTYVIYQTFKHKENSFLYPCASSYIGSYQVSGLHSNLGVCRVEHIQRKCALYKDRDSFIVIPLAHMFV</sequence>
<dbReference type="PANTHER" id="PTHR33053:SF24">
    <property type="entry name" value="TRANSPOSASE DOMAIN-CONTAINING PROTEIN"/>
    <property type="match status" value="1"/>
</dbReference>
<protein>
    <recommendedName>
        <fullName evidence="4">Transposase domain-containing protein</fullName>
    </recommendedName>
</protein>
<evidence type="ECO:0008006" key="4">
    <source>
        <dbReference type="Google" id="ProtNLM"/>
    </source>
</evidence>
<dbReference type="AlphaFoldDB" id="A0A8T2KPE4"/>
<dbReference type="Proteomes" id="UP000752171">
    <property type="component" value="Unassembled WGS sequence"/>
</dbReference>
<evidence type="ECO:0000313" key="2">
    <source>
        <dbReference type="EMBL" id="KAG9261213.1"/>
    </source>
</evidence>
<organism evidence="2 3">
    <name type="scientific">Astyanax mexicanus</name>
    <name type="common">Blind cave fish</name>
    <name type="synonym">Astyanax fasciatus mexicanus</name>
    <dbReference type="NCBI Taxonomy" id="7994"/>
    <lineage>
        <taxon>Eukaryota</taxon>
        <taxon>Metazoa</taxon>
        <taxon>Chordata</taxon>
        <taxon>Craniata</taxon>
        <taxon>Vertebrata</taxon>
        <taxon>Euteleostomi</taxon>
        <taxon>Actinopterygii</taxon>
        <taxon>Neopterygii</taxon>
        <taxon>Teleostei</taxon>
        <taxon>Ostariophysi</taxon>
        <taxon>Characiformes</taxon>
        <taxon>Characoidei</taxon>
        <taxon>Acestrorhamphidae</taxon>
        <taxon>Acestrorhamphinae</taxon>
        <taxon>Astyanax</taxon>
    </lineage>
</organism>
<dbReference type="PANTHER" id="PTHR33053">
    <property type="entry name" value="PROTEIN, PUTATIVE-RELATED"/>
    <property type="match status" value="1"/>
</dbReference>
<feature type="compositionally biased region" description="Polar residues" evidence="1">
    <location>
        <begin position="30"/>
        <end position="48"/>
    </location>
</feature>
<dbReference type="EMBL" id="JAICCE010000023">
    <property type="protein sequence ID" value="KAG9261213.1"/>
    <property type="molecule type" value="Genomic_DNA"/>
</dbReference>
<proteinExistence type="predicted"/>
<feature type="region of interest" description="Disordered" evidence="1">
    <location>
        <begin position="30"/>
        <end position="65"/>
    </location>
</feature>
<accession>A0A8T2KPE4</accession>
<evidence type="ECO:0000313" key="3">
    <source>
        <dbReference type="Proteomes" id="UP000752171"/>
    </source>
</evidence>
<evidence type="ECO:0000256" key="1">
    <source>
        <dbReference type="SAM" id="MobiDB-lite"/>
    </source>
</evidence>